<comment type="caution">
    <text evidence="2">The sequence shown here is derived from an EMBL/GenBank/DDBJ whole genome shotgun (WGS) entry which is preliminary data.</text>
</comment>
<accession>A0A4C1U758</accession>
<feature type="compositionally biased region" description="Low complexity" evidence="1">
    <location>
        <begin position="74"/>
        <end position="83"/>
    </location>
</feature>
<organism evidence="2 3">
    <name type="scientific">Eumeta variegata</name>
    <name type="common">Bagworm moth</name>
    <name type="synonym">Eumeta japonica</name>
    <dbReference type="NCBI Taxonomy" id="151549"/>
    <lineage>
        <taxon>Eukaryota</taxon>
        <taxon>Metazoa</taxon>
        <taxon>Ecdysozoa</taxon>
        <taxon>Arthropoda</taxon>
        <taxon>Hexapoda</taxon>
        <taxon>Insecta</taxon>
        <taxon>Pterygota</taxon>
        <taxon>Neoptera</taxon>
        <taxon>Endopterygota</taxon>
        <taxon>Lepidoptera</taxon>
        <taxon>Glossata</taxon>
        <taxon>Ditrysia</taxon>
        <taxon>Tineoidea</taxon>
        <taxon>Psychidae</taxon>
        <taxon>Oiketicinae</taxon>
        <taxon>Eumeta</taxon>
    </lineage>
</organism>
<gene>
    <name evidence="2" type="ORF">EVAR_10660_1</name>
</gene>
<keyword evidence="3" id="KW-1185">Reference proteome</keyword>
<evidence type="ECO:0000313" key="3">
    <source>
        <dbReference type="Proteomes" id="UP000299102"/>
    </source>
</evidence>
<dbReference type="Proteomes" id="UP000299102">
    <property type="component" value="Unassembled WGS sequence"/>
</dbReference>
<protein>
    <submittedName>
        <fullName evidence="2">Uncharacterized protein</fullName>
    </submittedName>
</protein>
<dbReference type="EMBL" id="BGZK01000137">
    <property type="protein sequence ID" value="GBP22151.1"/>
    <property type="molecule type" value="Genomic_DNA"/>
</dbReference>
<name>A0A4C1U758_EUMVA</name>
<sequence length="105" mass="11443">MEIADGVMQTNSIVWMLRNPIAGGTHSHLHPERSILNHAMASFSVDILVASLKAKGLSELYTVYFKQYGISPKTPATPATSSTIETDTSQEPHIADDVEMITDTI</sequence>
<proteinExistence type="predicted"/>
<reference evidence="2 3" key="1">
    <citation type="journal article" date="2019" name="Commun. Biol.">
        <title>The bagworm genome reveals a unique fibroin gene that provides high tensile strength.</title>
        <authorList>
            <person name="Kono N."/>
            <person name="Nakamura H."/>
            <person name="Ohtoshi R."/>
            <person name="Tomita M."/>
            <person name="Numata K."/>
            <person name="Arakawa K."/>
        </authorList>
    </citation>
    <scope>NUCLEOTIDE SEQUENCE [LARGE SCALE GENOMIC DNA]</scope>
</reference>
<dbReference type="AlphaFoldDB" id="A0A4C1U758"/>
<evidence type="ECO:0000313" key="2">
    <source>
        <dbReference type="EMBL" id="GBP22151.1"/>
    </source>
</evidence>
<evidence type="ECO:0000256" key="1">
    <source>
        <dbReference type="SAM" id="MobiDB-lite"/>
    </source>
</evidence>
<feature type="region of interest" description="Disordered" evidence="1">
    <location>
        <begin position="74"/>
        <end position="97"/>
    </location>
</feature>